<evidence type="ECO:0000313" key="3">
    <source>
        <dbReference type="Proteomes" id="UP000677228"/>
    </source>
</evidence>
<evidence type="ECO:0000313" key="2">
    <source>
        <dbReference type="EMBL" id="CAF3743505.1"/>
    </source>
</evidence>
<dbReference type="AlphaFoldDB" id="A0A8S2DI04"/>
<dbReference type="Proteomes" id="UP000677228">
    <property type="component" value="Unassembled WGS sequence"/>
</dbReference>
<dbReference type="EMBL" id="CAJOBA010005438">
    <property type="protein sequence ID" value="CAF3743505.1"/>
    <property type="molecule type" value="Genomic_DNA"/>
</dbReference>
<comment type="caution">
    <text evidence="1">The sequence shown here is derived from an EMBL/GenBank/DDBJ whole genome shotgun (WGS) entry which is preliminary data.</text>
</comment>
<accession>A0A8S2DI04</accession>
<feature type="non-terminal residue" evidence="1">
    <location>
        <position position="30"/>
    </location>
</feature>
<dbReference type="EMBL" id="CAJNOK010005432">
    <property type="protein sequence ID" value="CAF0972144.1"/>
    <property type="molecule type" value="Genomic_DNA"/>
</dbReference>
<protein>
    <submittedName>
        <fullName evidence="1">Uncharacterized protein</fullName>
    </submittedName>
</protein>
<evidence type="ECO:0000313" key="1">
    <source>
        <dbReference type="EMBL" id="CAF0972144.1"/>
    </source>
</evidence>
<proteinExistence type="predicted"/>
<gene>
    <name evidence="1" type="ORF">OVA965_LOCUS13158</name>
    <name evidence="2" type="ORF">TMI583_LOCUS13161</name>
</gene>
<reference evidence="1" key="1">
    <citation type="submission" date="2021-02" db="EMBL/GenBank/DDBJ databases">
        <authorList>
            <person name="Nowell W R."/>
        </authorList>
    </citation>
    <scope>NUCLEOTIDE SEQUENCE</scope>
</reference>
<organism evidence="1 3">
    <name type="scientific">Didymodactylos carnosus</name>
    <dbReference type="NCBI Taxonomy" id="1234261"/>
    <lineage>
        <taxon>Eukaryota</taxon>
        <taxon>Metazoa</taxon>
        <taxon>Spiralia</taxon>
        <taxon>Gnathifera</taxon>
        <taxon>Rotifera</taxon>
        <taxon>Eurotatoria</taxon>
        <taxon>Bdelloidea</taxon>
        <taxon>Philodinida</taxon>
        <taxon>Philodinidae</taxon>
        <taxon>Didymodactylos</taxon>
    </lineage>
</organism>
<dbReference type="Proteomes" id="UP000682733">
    <property type="component" value="Unassembled WGS sequence"/>
</dbReference>
<name>A0A8S2DI04_9BILA</name>
<sequence length="30" mass="3659">MMWRPTDIGLKMKSLTNEYILGKMKKREYP</sequence>